<evidence type="ECO:0000256" key="3">
    <source>
        <dbReference type="ARBA" id="ARBA00023125"/>
    </source>
</evidence>
<dbReference type="AlphaFoldDB" id="A0A014MI11"/>
<keyword evidence="2" id="KW-0680">Restriction system</keyword>
<dbReference type="GO" id="GO:0009307">
    <property type="term" value="P:DNA restriction-modification system"/>
    <property type="evidence" value="ECO:0007669"/>
    <property type="project" value="UniProtKB-KW"/>
</dbReference>
<proteinExistence type="inferred from homology"/>
<dbReference type="PANTHER" id="PTHR30408:SF13">
    <property type="entry name" value="TYPE I RESTRICTION ENZYME HINDI SPECIFICITY SUBUNIT"/>
    <property type="match status" value="1"/>
</dbReference>
<organism evidence="5 6">
    <name type="scientific">Mesomycoplasma ovipneumoniae 14811</name>
    <dbReference type="NCBI Taxonomy" id="1188239"/>
    <lineage>
        <taxon>Bacteria</taxon>
        <taxon>Bacillati</taxon>
        <taxon>Mycoplasmatota</taxon>
        <taxon>Mycoplasmoidales</taxon>
        <taxon>Metamycoplasmataceae</taxon>
        <taxon>Mesomycoplasma</taxon>
    </lineage>
</organism>
<comment type="similarity">
    <text evidence="1">Belongs to the type-I restriction system S methylase family.</text>
</comment>
<dbReference type="Gene3D" id="1.10.287.1120">
    <property type="entry name" value="Bipartite methylase S protein"/>
    <property type="match status" value="1"/>
</dbReference>
<dbReference type="Pfam" id="PF01420">
    <property type="entry name" value="Methylase_S"/>
    <property type="match status" value="1"/>
</dbReference>
<gene>
    <name evidence="5" type="primary">hsdS</name>
    <name evidence="5" type="ORF">MOVI_3080</name>
</gene>
<dbReference type="GO" id="GO:0003677">
    <property type="term" value="F:DNA binding"/>
    <property type="evidence" value="ECO:0007669"/>
    <property type="project" value="UniProtKB-KW"/>
</dbReference>
<name>A0A014MI11_9BACT</name>
<evidence type="ECO:0000313" key="6">
    <source>
        <dbReference type="Proteomes" id="UP000020977"/>
    </source>
</evidence>
<dbReference type="InterPro" id="IPR044946">
    <property type="entry name" value="Restrct_endonuc_typeI_TRD_sf"/>
</dbReference>
<dbReference type="SUPFAM" id="SSF116734">
    <property type="entry name" value="DNA methylase specificity domain"/>
    <property type="match status" value="2"/>
</dbReference>
<comment type="caution">
    <text evidence="5">The sequence shown here is derived from an EMBL/GenBank/DDBJ whole genome shotgun (WGS) entry which is preliminary data.</text>
</comment>
<dbReference type="InterPro" id="IPR052021">
    <property type="entry name" value="Type-I_RS_S_subunit"/>
</dbReference>
<dbReference type="EMBL" id="JFAD01000016">
    <property type="protein sequence ID" value="EXU61175.1"/>
    <property type="molecule type" value="Genomic_DNA"/>
</dbReference>
<evidence type="ECO:0000256" key="2">
    <source>
        <dbReference type="ARBA" id="ARBA00022747"/>
    </source>
</evidence>
<dbReference type="Gene3D" id="3.90.220.20">
    <property type="entry name" value="DNA methylase specificity domains"/>
    <property type="match status" value="2"/>
</dbReference>
<dbReference type="InterPro" id="IPR000055">
    <property type="entry name" value="Restrct_endonuc_typeI_TRD"/>
</dbReference>
<dbReference type="Proteomes" id="UP000020977">
    <property type="component" value="Unassembled WGS sequence"/>
</dbReference>
<dbReference type="eggNOG" id="COG0732">
    <property type="taxonomic scope" value="Bacteria"/>
</dbReference>
<reference evidence="5 6" key="1">
    <citation type="submission" date="2014-03" db="EMBL/GenBank/DDBJ databases">
        <title>Genome sequence of Mycoplasma ovipneumoniae strain 14811.</title>
        <authorList>
            <person name="Sirand-Pugnet P."/>
            <person name="Breton M."/>
            <person name="Dordet-Frisoni E."/>
            <person name="Baranowski E."/>
            <person name="Barre A."/>
            <person name="Couture C."/>
            <person name="Dupuy V."/>
            <person name="Gaurivaud P."/>
            <person name="Jacob D."/>
            <person name="Lemaitre C."/>
            <person name="Manso-Silvan L."/>
            <person name="Nikolski M."/>
            <person name="Nouvel L.-X."/>
            <person name="Poumarat F."/>
            <person name="Tardy F."/>
            <person name="Thebault P."/>
            <person name="Theil S."/>
            <person name="Citti C."/>
            <person name="Thiaucourt F."/>
            <person name="Blanchard A."/>
        </authorList>
    </citation>
    <scope>NUCLEOTIDE SEQUENCE [LARGE SCALE GENOMIC DNA]</scope>
    <source>
        <strain evidence="5 6">14811</strain>
    </source>
</reference>
<dbReference type="RefSeq" id="WP_044284147.1">
    <property type="nucleotide sequence ID" value="NZ_JFAD01000016.1"/>
</dbReference>
<dbReference type="CDD" id="cd17516">
    <property type="entry name" value="RMtype1_S_HinAWORF1578P-TRD2-CR2_like"/>
    <property type="match status" value="1"/>
</dbReference>
<keyword evidence="3" id="KW-0238">DNA-binding</keyword>
<dbReference type="STRING" id="1188239.MOVI_3080"/>
<protein>
    <submittedName>
        <fullName evidence="5">Type I restriction modification system specificity (S) subunit, HsdS</fullName>
    </submittedName>
</protein>
<evidence type="ECO:0000259" key="4">
    <source>
        <dbReference type="Pfam" id="PF01420"/>
    </source>
</evidence>
<evidence type="ECO:0000313" key="5">
    <source>
        <dbReference type="EMBL" id="EXU61175.1"/>
    </source>
</evidence>
<accession>A0A014MI11</accession>
<evidence type="ECO:0000256" key="1">
    <source>
        <dbReference type="ARBA" id="ARBA00010923"/>
    </source>
</evidence>
<sequence length="366" mass="41556">MNEWKKVKISEIGKVVTGKTPKTSNSSFYGGKTPFFTPSDDWSTKYIKNTNKYLTEEGKNSVKGSIIPKNAICVSCIGIIGKVAMTSSETVTNQQINSIIVDETKYNIDFIYYAILELGKVLNLHSGSSTVVPIISKNTFSEYKLTCPNLDEQKKIANVLSIIDKKIEINKQINDNLANMAQDIYMHWFFKKSPNGKLKDILLEAAKSNVQVGDAKNCIGQYPFFTSGASILTWNKYFVNGRYCFLNTGGNADIKFYVGKSSYSTDTWCIYTKNDMNDYLYLLLLTIKEELNKKYFQGTGLKHLQKYLLINKDIYIPTESELFNFNNIVKPIFDNISSNKRETEKLATLRDYLLPLLLNGQITIED</sequence>
<feature type="domain" description="Type I restriction modification DNA specificity" evidence="4">
    <location>
        <begin position="2"/>
        <end position="177"/>
    </location>
</feature>
<dbReference type="PANTHER" id="PTHR30408">
    <property type="entry name" value="TYPE-1 RESTRICTION ENZYME ECOKI SPECIFICITY PROTEIN"/>
    <property type="match status" value="1"/>
</dbReference>